<dbReference type="RefSeq" id="WP_135616371.1">
    <property type="nucleotide sequence ID" value="NZ_RQFY01000007.1"/>
</dbReference>
<gene>
    <name evidence="1" type="ORF">EHQ52_17050</name>
</gene>
<accession>A0A4R9J4R3</accession>
<protein>
    <submittedName>
        <fullName evidence="1">Uncharacterized protein</fullName>
    </submittedName>
</protein>
<dbReference type="EMBL" id="RQFY01000007">
    <property type="protein sequence ID" value="TGL31634.1"/>
    <property type="molecule type" value="Genomic_DNA"/>
</dbReference>
<organism evidence="1 2">
    <name type="scientific">Leptospira koniambonensis</name>
    <dbReference type="NCBI Taxonomy" id="2484950"/>
    <lineage>
        <taxon>Bacteria</taxon>
        <taxon>Pseudomonadati</taxon>
        <taxon>Spirochaetota</taxon>
        <taxon>Spirochaetia</taxon>
        <taxon>Leptospirales</taxon>
        <taxon>Leptospiraceae</taxon>
        <taxon>Leptospira</taxon>
    </lineage>
</organism>
<dbReference type="OrthoDB" id="345894at2"/>
<dbReference type="Proteomes" id="UP000297871">
    <property type="component" value="Unassembled WGS sequence"/>
</dbReference>
<proteinExistence type="predicted"/>
<reference evidence="1" key="1">
    <citation type="journal article" date="2019" name="PLoS Negl. Trop. Dis.">
        <title>Revisiting the worldwide diversity of Leptospira species in the environment.</title>
        <authorList>
            <person name="Vincent A.T."/>
            <person name="Schiettekatte O."/>
            <person name="Bourhy P."/>
            <person name="Veyrier F.J."/>
            <person name="Picardeau M."/>
        </authorList>
    </citation>
    <scope>NUCLEOTIDE SEQUENCE [LARGE SCALE GENOMIC DNA]</scope>
    <source>
        <strain evidence="1">201800265</strain>
    </source>
</reference>
<keyword evidence="2" id="KW-1185">Reference proteome</keyword>
<sequence>MATLELHLNKQYGYSCQTWLAKYLSDNYFGGKYRIWFATEIHPLNNGLSSNPLRLYEELSRITATNDYNHSRIVQLKRNLIMWVASEVSNKLTYSQAGHLIGIISKAPVKSFRPLLWRIELSRIHVTRLQNIGQFPDEYLIGDLDSNEYEVIVDA</sequence>
<evidence type="ECO:0000313" key="2">
    <source>
        <dbReference type="Proteomes" id="UP000297871"/>
    </source>
</evidence>
<dbReference type="AlphaFoldDB" id="A0A4R9J4R3"/>
<comment type="caution">
    <text evidence="1">The sequence shown here is derived from an EMBL/GenBank/DDBJ whole genome shotgun (WGS) entry which is preliminary data.</text>
</comment>
<evidence type="ECO:0000313" key="1">
    <source>
        <dbReference type="EMBL" id="TGL31634.1"/>
    </source>
</evidence>
<name>A0A4R9J4R3_9LEPT</name>